<comment type="catalytic activity">
    <reaction evidence="6">
        <text>3-hydroxy-L-kynurenine + H2O = 3-hydroxyanthranilate + L-alanine + H(+)</text>
        <dbReference type="Rhea" id="RHEA:25143"/>
        <dbReference type="ChEBI" id="CHEBI:15377"/>
        <dbReference type="ChEBI" id="CHEBI:15378"/>
        <dbReference type="ChEBI" id="CHEBI:36559"/>
        <dbReference type="ChEBI" id="CHEBI:57972"/>
        <dbReference type="ChEBI" id="CHEBI:58125"/>
        <dbReference type="EC" id="3.7.1.3"/>
    </reaction>
</comment>
<dbReference type="Gene3D" id="3.40.640.10">
    <property type="entry name" value="Type I PLP-dependent aspartate aminotransferase-like (Major domain)"/>
    <property type="match status" value="1"/>
</dbReference>
<dbReference type="GO" id="GO:0030170">
    <property type="term" value="F:pyridoxal phosphate binding"/>
    <property type="evidence" value="ECO:0007669"/>
    <property type="project" value="UniProtKB-UniRule"/>
</dbReference>
<feature type="modified residue" description="N6-(pyridoxal phosphate)lysine" evidence="5">
    <location>
        <position position="303"/>
    </location>
</feature>
<dbReference type="GO" id="GO:0097053">
    <property type="term" value="P:L-kynurenine catabolic process"/>
    <property type="evidence" value="ECO:0007669"/>
    <property type="project" value="UniProtKB-UniRule"/>
</dbReference>
<dbReference type="PIRSF" id="PIRSF038800">
    <property type="entry name" value="KYNU"/>
    <property type="match status" value="1"/>
</dbReference>
<dbReference type="SUPFAM" id="SSF53383">
    <property type="entry name" value="PLP-dependent transferases"/>
    <property type="match status" value="1"/>
</dbReference>
<dbReference type="InterPro" id="IPR000192">
    <property type="entry name" value="Aminotrans_V_dom"/>
</dbReference>
<dbReference type="GO" id="GO:0019805">
    <property type="term" value="P:quinolinate biosynthetic process"/>
    <property type="evidence" value="ECO:0007669"/>
    <property type="project" value="UniProtKB-UniRule"/>
</dbReference>
<keyword evidence="10" id="KW-1185">Reference proteome</keyword>
<dbReference type="GO" id="GO:0034354">
    <property type="term" value="P:'de novo' NAD+ biosynthetic process from L-tryptophan"/>
    <property type="evidence" value="ECO:0007669"/>
    <property type="project" value="UniProtKB-UniRule"/>
</dbReference>
<evidence type="ECO:0000313" key="9">
    <source>
        <dbReference type="EMBL" id="PHH66228.1"/>
    </source>
</evidence>
<dbReference type="AlphaFoldDB" id="A0A2C5XL82"/>
<dbReference type="InterPro" id="IPR015422">
    <property type="entry name" value="PyrdxlP-dep_Trfase_small"/>
</dbReference>
<dbReference type="NCBIfam" id="TIGR01814">
    <property type="entry name" value="kynureninase"/>
    <property type="match status" value="1"/>
</dbReference>
<feature type="binding site" evidence="5">
    <location>
        <begin position="189"/>
        <end position="192"/>
    </location>
    <ligand>
        <name>pyridoxal 5'-phosphate</name>
        <dbReference type="ChEBI" id="CHEBI:597326"/>
    </ligand>
</feature>
<dbReference type="PANTHER" id="PTHR14084:SF2">
    <property type="entry name" value="KYNURENINASE 2"/>
    <property type="match status" value="1"/>
</dbReference>
<dbReference type="InterPro" id="IPR015421">
    <property type="entry name" value="PyrdxlP-dep_Trfase_major"/>
</dbReference>
<feature type="compositionally biased region" description="Polar residues" evidence="7">
    <location>
        <begin position="64"/>
        <end position="74"/>
    </location>
</feature>
<feature type="binding site" evidence="5">
    <location>
        <position position="162"/>
    </location>
    <ligand>
        <name>pyridoxal 5'-phosphate</name>
        <dbReference type="ChEBI" id="CHEBI:597326"/>
    </ligand>
</feature>
<feature type="binding site" evidence="5">
    <location>
        <position position="302"/>
    </location>
    <ligand>
        <name>pyridoxal 5'-phosphate</name>
        <dbReference type="ChEBI" id="CHEBI:597326"/>
    </ligand>
</feature>
<evidence type="ECO:0000256" key="2">
    <source>
        <dbReference type="ARBA" id="ARBA00022642"/>
    </source>
</evidence>
<dbReference type="GO" id="GO:0005737">
    <property type="term" value="C:cytoplasm"/>
    <property type="evidence" value="ECO:0007669"/>
    <property type="project" value="UniProtKB-SubCell"/>
</dbReference>
<comment type="pathway">
    <text evidence="5 6">Amino-acid degradation; L-kynurenine degradation; L-alanine and anthranilate from L-kynurenine: step 1/1.</text>
</comment>
<comment type="caution">
    <text evidence="9">The sequence shown here is derived from an EMBL/GenBank/DDBJ whole genome shotgun (WGS) entry which is preliminary data.</text>
</comment>
<comment type="function">
    <text evidence="5 6">Catalyzes the cleavage of L-kynurenine (L-Kyn) and L-3-hydroxykynurenine (L-3OHKyn) into anthranilic acid (AA) and 3-hydroxyanthranilic acid (3-OHAA), respectively.</text>
</comment>
<dbReference type="UniPathway" id="UPA00334">
    <property type="reaction ID" value="UER00455"/>
</dbReference>
<proteinExistence type="inferred from homology"/>
<dbReference type="InterPro" id="IPR010111">
    <property type="entry name" value="Kynureninase"/>
</dbReference>
<feature type="binding site" evidence="5">
    <location>
        <position position="161"/>
    </location>
    <ligand>
        <name>pyridoxal 5'-phosphate</name>
        <dbReference type="ChEBI" id="CHEBI:597326"/>
    </ligand>
</feature>
<organism evidence="9 10">
    <name type="scientific">Ophiocordyceps australis</name>
    <dbReference type="NCBI Taxonomy" id="1399860"/>
    <lineage>
        <taxon>Eukaryota</taxon>
        <taxon>Fungi</taxon>
        <taxon>Dikarya</taxon>
        <taxon>Ascomycota</taxon>
        <taxon>Pezizomycotina</taxon>
        <taxon>Sordariomycetes</taxon>
        <taxon>Hypocreomycetidae</taxon>
        <taxon>Hypocreales</taxon>
        <taxon>Ophiocordycipitaceae</taxon>
        <taxon>Ophiocordyceps</taxon>
    </lineage>
</organism>
<dbReference type="GO" id="GO:0019441">
    <property type="term" value="P:L-tryptophan catabolic process to kynurenine"/>
    <property type="evidence" value="ECO:0007669"/>
    <property type="project" value="TreeGrafter"/>
</dbReference>
<keyword evidence="3 5" id="KW-0378">Hydrolase</keyword>
<dbReference type="Pfam" id="PF22580">
    <property type="entry name" value="KYNU_C"/>
    <property type="match status" value="1"/>
</dbReference>
<keyword evidence="1 5" id="KW-0963">Cytoplasm</keyword>
<protein>
    <recommendedName>
        <fullName evidence="5 6">Kynureninase</fullName>
        <ecNumber evidence="5 6">3.7.1.3</ecNumber>
    </recommendedName>
    <alternativeName>
        <fullName evidence="5">Biosynthesis of nicotinic acid protein 5</fullName>
    </alternativeName>
    <alternativeName>
        <fullName evidence="5">L-kynurenine hydrolase</fullName>
    </alternativeName>
</protein>
<feature type="binding site" evidence="5">
    <location>
        <position position="277"/>
    </location>
    <ligand>
        <name>pyridoxal 5'-phosphate</name>
        <dbReference type="ChEBI" id="CHEBI:597326"/>
    </ligand>
</feature>
<evidence type="ECO:0000259" key="8">
    <source>
        <dbReference type="Pfam" id="PF00266"/>
    </source>
</evidence>
<comment type="cofactor">
    <cofactor evidence="5 6">
        <name>pyridoxal 5'-phosphate</name>
        <dbReference type="ChEBI" id="CHEBI:597326"/>
    </cofactor>
</comment>
<dbReference type="EC" id="3.7.1.3" evidence="5 6"/>
<dbReference type="Pfam" id="PF00266">
    <property type="entry name" value="Aminotran_5"/>
    <property type="match status" value="1"/>
</dbReference>
<gene>
    <name evidence="5" type="primary">BNA5</name>
    <name evidence="9" type="ORF">CDD81_7821</name>
</gene>
<dbReference type="PANTHER" id="PTHR14084">
    <property type="entry name" value="KYNURENINASE"/>
    <property type="match status" value="1"/>
</dbReference>
<keyword evidence="4 5" id="KW-0663">Pyridoxal phosphate</keyword>
<dbReference type="EMBL" id="NJET01000009">
    <property type="protein sequence ID" value="PHH66228.1"/>
    <property type="molecule type" value="Genomic_DNA"/>
</dbReference>
<evidence type="ECO:0000313" key="10">
    <source>
        <dbReference type="Proteomes" id="UP000226192"/>
    </source>
</evidence>
<feature type="binding site" evidence="5">
    <location>
        <position position="372"/>
    </location>
    <ligand>
        <name>pyridoxal 5'-phosphate</name>
        <dbReference type="ChEBI" id="CHEBI:597326"/>
    </ligand>
</feature>
<feature type="domain" description="Aminotransferase class V" evidence="8">
    <location>
        <begin position="145"/>
        <end position="309"/>
    </location>
</feature>
<feature type="binding site" evidence="5">
    <location>
        <position position="280"/>
    </location>
    <ligand>
        <name>pyridoxal 5'-phosphate</name>
        <dbReference type="ChEBI" id="CHEBI:597326"/>
    </ligand>
</feature>
<evidence type="ECO:0000256" key="6">
    <source>
        <dbReference type="PIRNR" id="PIRNR038800"/>
    </source>
</evidence>
<keyword evidence="2 5" id="KW-0662">Pyridine nucleotide biosynthesis</keyword>
<evidence type="ECO:0000256" key="7">
    <source>
        <dbReference type="SAM" id="MobiDB-lite"/>
    </source>
</evidence>
<name>A0A2C5XL82_9HYPO</name>
<dbReference type="HAMAP" id="MF_01970">
    <property type="entry name" value="Kynureninase"/>
    <property type="match status" value="1"/>
</dbReference>
<dbReference type="GO" id="GO:0043420">
    <property type="term" value="P:anthranilate metabolic process"/>
    <property type="evidence" value="ECO:0007669"/>
    <property type="project" value="UniProtKB-UniRule"/>
</dbReference>
<comment type="pathway">
    <text evidence="5 6">Cofactor biosynthesis; NAD(+) biosynthesis; quinolinate from L-kynurenine: step 2/3.</text>
</comment>
<accession>A0A2C5XL82</accession>
<dbReference type="Proteomes" id="UP000226192">
    <property type="component" value="Unassembled WGS sequence"/>
</dbReference>
<dbReference type="UniPathway" id="UPA00253">
    <property type="reaction ID" value="UER00329"/>
</dbReference>
<feature type="binding site" evidence="5">
    <location>
        <position position="400"/>
    </location>
    <ligand>
        <name>pyridoxal 5'-phosphate</name>
        <dbReference type="ChEBI" id="CHEBI:597326"/>
    </ligand>
</feature>
<comment type="subunit">
    <text evidence="5 6">Homodimer.</text>
</comment>
<comment type="caution">
    <text evidence="5">Lacks conserved residue(s) required for the propagation of feature annotation.</text>
</comment>
<evidence type="ECO:0000256" key="1">
    <source>
        <dbReference type="ARBA" id="ARBA00022490"/>
    </source>
</evidence>
<comment type="catalytic activity">
    <reaction evidence="5 6">
        <text>L-kynurenine + H2O = anthranilate + L-alanine + H(+)</text>
        <dbReference type="Rhea" id="RHEA:16813"/>
        <dbReference type="ChEBI" id="CHEBI:15377"/>
        <dbReference type="ChEBI" id="CHEBI:15378"/>
        <dbReference type="ChEBI" id="CHEBI:16567"/>
        <dbReference type="ChEBI" id="CHEBI:57959"/>
        <dbReference type="ChEBI" id="CHEBI:57972"/>
        <dbReference type="EC" id="3.7.1.3"/>
    </reaction>
</comment>
<comment type="subcellular location">
    <subcellularLocation>
        <location evidence="5 6">Cytoplasm</location>
    </subcellularLocation>
</comment>
<dbReference type="InterPro" id="IPR015424">
    <property type="entry name" value="PyrdxlP-dep_Trfase"/>
</dbReference>
<comment type="similarity">
    <text evidence="5 6">Belongs to the kynureninase family.</text>
</comment>
<dbReference type="STRING" id="1399860.A0A2C5XL82"/>
<dbReference type="Gene3D" id="3.90.1150.10">
    <property type="entry name" value="Aspartate Aminotransferase, domain 1"/>
    <property type="match status" value="1"/>
</dbReference>
<feature type="region of interest" description="Disordered" evidence="7">
    <location>
        <begin position="51"/>
        <end position="75"/>
    </location>
</feature>
<dbReference type="OrthoDB" id="5978656at2759"/>
<evidence type="ECO:0000256" key="4">
    <source>
        <dbReference type="ARBA" id="ARBA00022898"/>
    </source>
</evidence>
<sequence length="535" mass="58779">MHLQDFISRLRRGDKVEFPAEASSLAFAQTLDSQDELRKLRDEFILPTRASRKKRSLDGKMPEQTPSSAETVNVSRDDDGVADERQALYFVGNSLGAQPRAVRRYIDAHLETWASLGVYGHFCDLEASPLAQWQDMADVCARQSAPLVGARAHEVVVMNTLTVNLHLLMAAFYRPTAQRYKVILEARPFPSDHYAIESHVSWRGFNAQDAMVHIWPDDGCEAGGVISTERILKLIDDHAHDAALILLPGIQYYSGQLFDMALITAHAHKRGLVVGWDLAHAVGNVELHLHDWDADFACWCTYKYMNAGPGAIAGAFVHERHGGVCWTTQPDGTSLGDAKPASPRAAINGSHALESGPFGHGRPSYLPRLAGWYGGDKRVRFAMDTLYVPTPGASGFQISNPSALDLAALSGALSVFDQTSMRALRDKSLVLTAYAEHLLLQMLRDDDKTAASPLFRIITPSDPAQRGCQLSVLLRQDALLDAVSEALERAGAFCDRRRPGVLRVSPVPLYCSFTDVWRFLRVLRGALGLPTASVA</sequence>
<dbReference type="GO" id="GO:0030429">
    <property type="term" value="F:kynureninase activity"/>
    <property type="evidence" value="ECO:0007669"/>
    <property type="project" value="UniProtKB-UniRule"/>
</dbReference>
<reference evidence="9 10" key="1">
    <citation type="submission" date="2017-06" db="EMBL/GenBank/DDBJ databases">
        <title>Ant-infecting Ophiocordyceps genomes reveal a high diversity of potential behavioral manipulation genes and a possible major role for enterotoxins.</title>
        <authorList>
            <person name="De Bekker C."/>
            <person name="Evans H.C."/>
            <person name="Brachmann A."/>
            <person name="Hughes D.P."/>
        </authorList>
    </citation>
    <scope>NUCLEOTIDE SEQUENCE [LARGE SCALE GENOMIC DNA]</scope>
    <source>
        <strain evidence="9 10">Map64</strain>
    </source>
</reference>
<evidence type="ECO:0000256" key="3">
    <source>
        <dbReference type="ARBA" id="ARBA00022801"/>
    </source>
</evidence>
<evidence type="ECO:0000256" key="5">
    <source>
        <dbReference type="HAMAP-Rule" id="MF_03017"/>
    </source>
</evidence>